<protein>
    <submittedName>
        <fullName evidence="1">Uncharacterized protein</fullName>
    </submittedName>
</protein>
<evidence type="ECO:0000313" key="1">
    <source>
        <dbReference type="EMBL" id="MBI5129164.1"/>
    </source>
</evidence>
<reference evidence="1" key="1">
    <citation type="submission" date="2020-07" db="EMBL/GenBank/DDBJ databases">
        <title>Huge and variable diversity of episymbiotic CPR bacteria and DPANN archaea in groundwater ecosystems.</title>
        <authorList>
            <person name="He C.Y."/>
            <person name="Keren R."/>
            <person name="Whittaker M."/>
            <person name="Farag I.F."/>
            <person name="Doudna J."/>
            <person name="Cate J.H.D."/>
            <person name="Banfield J.F."/>
        </authorList>
    </citation>
    <scope>NUCLEOTIDE SEQUENCE</scope>
    <source>
        <strain evidence="1">NC_groundwater_1818_Pr3_B-0.1um_66_35</strain>
    </source>
</reference>
<comment type="caution">
    <text evidence="1">The sequence shown here is derived from an EMBL/GenBank/DDBJ whole genome shotgun (WGS) entry which is preliminary data.</text>
</comment>
<evidence type="ECO:0000313" key="2">
    <source>
        <dbReference type="Proteomes" id="UP000782519"/>
    </source>
</evidence>
<gene>
    <name evidence="1" type="ORF">HZA66_06960</name>
</gene>
<organism evidence="1 2">
    <name type="scientific">Rhodopseudomonas palustris</name>
    <dbReference type="NCBI Taxonomy" id="1076"/>
    <lineage>
        <taxon>Bacteria</taxon>
        <taxon>Pseudomonadati</taxon>
        <taxon>Pseudomonadota</taxon>
        <taxon>Alphaproteobacteria</taxon>
        <taxon>Hyphomicrobiales</taxon>
        <taxon>Nitrobacteraceae</taxon>
        <taxon>Rhodopseudomonas</taxon>
    </lineage>
</organism>
<sequence>MSIEIYVFSDRQLTTIEDWQQALDRRGAPLRLSVTRPFAELSGALPAVLRDRPTAFECDHFDAGELMDETEDVVFDHRWRYVLAFRWGGDLAASEAGYLAAAAYADATGGCILDGEEGALITPDRATEIADELKNSGPMIAEVIRRAQQRFGQP</sequence>
<dbReference type="AlphaFoldDB" id="A0A933RXI5"/>
<proteinExistence type="predicted"/>
<dbReference type="EMBL" id="JACRJB010000019">
    <property type="protein sequence ID" value="MBI5129164.1"/>
    <property type="molecule type" value="Genomic_DNA"/>
</dbReference>
<accession>A0A933RXI5</accession>
<dbReference type="Proteomes" id="UP000782519">
    <property type="component" value="Unassembled WGS sequence"/>
</dbReference>
<name>A0A933RXI5_RHOPL</name>